<dbReference type="AlphaFoldDB" id="A0AAE4GGP4"/>
<comment type="caution">
    <text evidence="1">The sequence shown here is derived from an EMBL/GenBank/DDBJ whole genome shotgun (WGS) entry which is preliminary data.</text>
</comment>
<dbReference type="EMBL" id="JAVRAA010000025">
    <property type="protein sequence ID" value="MDT0340614.1"/>
    <property type="molecule type" value="Genomic_DNA"/>
</dbReference>
<accession>A0AAE4GGP4</accession>
<sequence>MQLSNIPAKIAAIFAASAPTGYKNTIPLTQAGIALPGQASYDVGFPSVTMQPAASGGINPYGQDFNGLGFALSGPLQWVCAGGTFPFDSAFASTIGGYPKGAVLQNATGDGFWLNLADNNSANPDTGGANWAPMNGYGITTVSGLTNANVTLTAAQYSKPVIILSGTLTGNVQIIFPTLYQQWTVVNNTSGAFTVTCKTSSGTGAAVTQGGQQIFYGDGFNLMPVQVAQSLPIGQCRLSKSGSNLVLSPFNGNKLTISGVQQTIPAAGVSLAPTGLTAGTLYFVYAYMNAGVMTLEPSATGHATDSTTGVEIKSGDPTRTLVGMARPITGPAWQDTAAQRFVRSWFNDPGFIATAVFTAARTTSSTTPIELNSEIRNEFLSWSGEIFRFVFQGVTTLNGVAGQVGLANIGIDSTSTNITVSAQYQRDTNSNIGTTNVEAITNTLSEGYHYATMLGYVSNSSGTWAAQNVLSTTTGGK</sequence>
<dbReference type="RefSeq" id="WP_310839033.1">
    <property type="nucleotide sequence ID" value="NZ_JAVLSM010000024.1"/>
</dbReference>
<name>A0AAE4GGP4_9BURK</name>
<evidence type="ECO:0000313" key="1">
    <source>
        <dbReference type="EMBL" id="MDT0340614.1"/>
    </source>
</evidence>
<organism evidence="1">
    <name type="scientific">Herbaspirillum huttiense subsp. nephrolepidis</name>
    <dbReference type="NCBI Taxonomy" id="3075126"/>
    <lineage>
        <taxon>Bacteria</taxon>
        <taxon>Pseudomonadati</taxon>
        <taxon>Pseudomonadota</taxon>
        <taxon>Betaproteobacteria</taxon>
        <taxon>Burkholderiales</taxon>
        <taxon>Oxalobacteraceae</taxon>
        <taxon>Herbaspirillum</taxon>
    </lineage>
</organism>
<protein>
    <submittedName>
        <fullName evidence="1">Uncharacterized protein</fullName>
    </submittedName>
</protein>
<proteinExistence type="predicted"/>
<reference evidence="1" key="1">
    <citation type="submission" date="2023-02" db="EMBL/GenBank/DDBJ databases">
        <title>Description of Herbaspirillum huttiense subsp. nephrolepsisexaltata and Herbaspirillum huttiense subsp. lycopersicon.</title>
        <authorList>
            <person name="Poudel M."/>
            <person name="Sharma A."/>
            <person name="Goss E."/>
            <person name="Tapia J.H."/>
            <person name="Harmon C.M."/>
            <person name="Jones J.B."/>
        </authorList>
    </citation>
    <scope>NUCLEOTIDE SEQUENCE</scope>
    <source>
        <strain evidence="1">NC40101</strain>
    </source>
</reference>
<gene>
    <name evidence="1" type="ORF">RJN63_27540</name>
</gene>